<keyword evidence="3" id="KW-1185">Reference proteome</keyword>
<dbReference type="OMA" id="HHSQSCA"/>
<feature type="domain" description="FBD" evidence="1">
    <location>
        <begin position="392"/>
        <end position="425"/>
    </location>
</feature>
<dbReference type="Pfam" id="PF08387">
    <property type="entry name" value="FBD"/>
    <property type="match status" value="1"/>
</dbReference>
<dbReference type="GeneID" id="123108460"/>
<dbReference type="InterPro" id="IPR006566">
    <property type="entry name" value="FBD"/>
</dbReference>
<sequence>MEDAAHRHGGRPKLGPGGGGADLISALPEDLLLLVLVRLRCARAAARTSLLARRWRGLWTRLPDLVFRDVAADPLLPALTSLQAAAGLGPGMSLLDIRVAGDDLGRGHSHRISSLLDAAARLSPVEFHFALPRDVLVTDVELPRFDLDLADFVLRCPRLRVLRVANDCYHSAGDITIKSESLEELQVRSRSKWTRCIDVEAPMLKQLTVAFHTINELRVSIVAPTVKKVSLECYYTIETEEISCWGLSMMTLHTGTAETEGQRLLTETGTEDDARLPLSNVYVLSLHLSGSPGWTAKPDAELEVAQKIESLLVTGFSVLELHFSTTEFHFGIPAKHAFGACVVRLLGMHRIRTATRKLRIVLLRSDVVKECPVNCRCDKPKNWRSKNISLINLEEVEIKGFEGEDHDFDFLKVIFRCAPMLKRMSVWMCDEVSTSNDRCLKSHDFFKAYPFVECNVYLSSGSKHHSQSCALE</sequence>
<dbReference type="KEGG" id="taes:123108460"/>
<dbReference type="PANTHER" id="PTHR34709:SF39">
    <property type="entry name" value="F-BOX DOMAIN-CONTAINING PROTEIN"/>
    <property type="match status" value="1"/>
</dbReference>
<dbReference type="AlphaFoldDB" id="A0A3B6KU03"/>
<dbReference type="RefSeq" id="XP_044386178.1">
    <property type="nucleotide sequence ID" value="XM_044530243.1"/>
</dbReference>
<gene>
    <name evidence="2" type="primary">LOC123108460</name>
</gene>
<organism evidence="2">
    <name type="scientific">Triticum aestivum</name>
    <name type="common">Wheat</name>
    <dbReference type="NCBI Taxonomy" id="4565"/>
    <lineage>
        <taxon>Eukaryota</taxon>
        <taxon>Viridiplantae</taxon>
        <taxon>Streptophyta</taxon>
        <taxon>Embryophyta</taxon>
        <taxon>Tracheophyta</taxon>
        <taxon>Spermatophyta</taxon>
        <taxon>Magnoliopsida</taxon>
        <taxon>Liliopsida</taxon>
        <taxon>Poales</taxon>
        <taxon>Poaceae</taxon>
        <taxon>BOP clade</taxon>
        <taxon>Pooideae</taxon>
        <taxon>Triticodae</taxon>
        <taxon>Triticeae</taxon>
        <taxon>Triticinae</taxon>
        <taxon>Triticum</taxon>
    </lineage>
</organism>
<dbReference type="Gramene" id="TraesCS5A03G1243600.1">
    <property type="protein sequence ID" value="TraesCS5A03G1243600.1.CDS"/>
    <property type="gene ID" value="TraesCS5A03G1243600"/>
</dbReference>
<reference evidence="2" key="2">
    <citation type="submission" date="2018-10" db="UniProtKB">
        <authorList>
            <consortium name="EnsemblPlants"/>
        </authorList>
    </citation>
    <scope>IDENTIFICATION</scope>
</reference>
<evidence type="ECO:0000313" key="3">
    <source>
        <dbReference type="Proteomes" id="UP000019116"/>
    </source>
</evidence>
<dbReference type="Gramene" id="TraesJAG5A03G02779180.1">
    <property type="protein sequence ID" value="TraesJAG5A03G02779180.1"/>
    <property type="gene ID" value="TraesJAG5A03G02779180"/>
</dbReference>
<accession>A0A3B6KU03</accession>
<dbReference type="InterPro" id="IPR055312">
    <property type="entry name" value="FBL15-like"/>
</dbReference>
<dbReference type="OrthoDB" id="690108at2759"/>
<proteinExistence type="predicted"/>
<dbReference type="PANTHER" id="PTHR34709">
    <property type="entry name" value="OS10G0396666 PROTEIN"/>
    <property type="match status" value="1"/>
</dbReference>
<dbReference type="Gramene" id="TraesROB_scaffold_014958_01G000400.1">
    <property type="protein sequence ID" value="TraesROB_scaffold_014958_01G000400.1"/>
    <property type="gene ID" value="TraesROB_scaffold_014958_01G000400"/>
</dbReference>
<dbReference type="Gramene" id="TraesCS5A02G532800.1">
    <property type="protein sequence ID" value="TraesCS5A02G532800.1"/>
    <property type="gene ID" value="TraesCS5A02G532800"/>
</dbReference>
<dbReference type="Proteomes" id="UP000019116">
    <property type="component" value="Chromosome 5A"/>
</dbReference>
<dbReference type="SUPFAM" id="SSF81383">
    <property type="entry name" value="F-box domain"/>
    <property type="match status" value="1"/>
</dbReference>
<reference evidence="2" key="1">
    <citation type="submission" date="2018-08" db="EMBL/GenBank/DDBJ databases">
        <authorList>
            <person name="Rossello M."/>
        </authorList>
    </citation>
    <scope>NUCLEOTIDE SEQUENCE [LARGE SCALE GENOMIC DNA]</scope>
    <source>
        <strain evidence="2">cv. Chinese Spring</strain>
    </source>
</reference>
<evidence type="ECO:0000313" key="2">
    <source>
        <dbReference type="EnsemblPlants" id="TraesCS5A02G532800.1"/>
    </source>
</evidence>
<dbReference type="InterPro" id="IPR036047">
    <property type="entry name" value="F-box-like_dom_sf"/>
</dbReference>
<dbReference type="Gramene" id="TraesLDM5A03G02778660.1">
    <property type="protein sequence ID" value="TraesLDM5A03G02778660.1"/>
    <property type="gene ID" value="TraesLDM5A03G02778660"/>
</dbReference>
<dbReference type="EnsemblPlants" id="TraesCS5A02G532800.1">
    <property type="protein sequence ID" value="TraesCS5A02G532800.1"/>
    <property type="gene ID" value="TraesCS5A02G532800"/>
</dbReference>
<protein>
    <recommendedName>
        <fullName evidence="1">FBD domain-containing protein</fullName>
    </recommendedName>
</protein>
<evidence type="ECO:0000259" key="1">
    <source>
        <dbReference type="Pfam" id="PF08387"/>
    </source>
</evidence>
<name>A0A3B6KU03_WHEAT</name>